<name>A0A1H6A8X6_9FLAO</name>
<reference evidence="2" key="1">
    <citation type="submission" date="2016-10" db="EMBL/GenBank/DDBJ databases">
        <authorList>
            <person name="Varghese N."/>
            <person name="Submissions S."/>
        </authorList>
    </citation>
    <scope>NUCLEOTIDE SEQUENCE [LARGE SCALE GENOMIC DNA]</scope>
    <source>
        <strain evidence="2">CGMCC 1.9230</strain>
    </source>
</reference>
<proteinExistence type="predicted"/>
<dbReference type="EMBL" id="FNVP01000014">
    <property type="protein sequence ID" value="SEG44911.1"/>
    <property type="molecule type" value="Genomic_DNA"/>
</dbReference>
<sequence>MINQLVFNTLVTLKKQIKIMTDPCILFRSQYKKAKETLDFLEKQKYQIELDLKSNPISADLNKKLREINLDIKITSNELEHANYSIDKCEIKHAAIKKNI</sequence>
<evidence type="ECO:0000313" key="2">
    <source>
        <dbReference type="Proteomes" id="UP000236737"/>
    </source>
</evidence>
<dbReference type="AlphaFoldDB" id="A0A1H6A8X6"/>
<dbReference type="Proteomes" id="UP000236737">
    <property type="component" value="Unassembled WGS sequence"/>
</dbReference>
<evidence type="ECO:0000313" key="1">
    <source>
        <dbReference type="EMBL" id="SEG44911.1"/>
    </source>
</evidence>
<accession>A0A1H6A8X6</accession>
<keyword evidence="2" id="KW-1185">Reference proteome</keyword>
<protein>
    <submittedName>
        <fullName evidence="1">Uncharacterized protein</fullName>
    </submittedName>
</protein>
<gene>
    <name evidence="1" type="ORF">SAMN04488130_11439</name>
</gene>
<organism evidence="1 2">
    <name type="scientific">Flavobacterium urumqiense</name>
    <dbReference type="NCBI Taxonomy" id="935224"/>
    <lineage>
        <taxon>Bacteria</taxon>
        <taxon>Pseudomonadati</taxon>
        <taxon>Bacteroidota</taxon>
        <taxon>Flavobacteriia</taxon>
        <taxon>Flavobacteriales</taxon>
        <taxon>Flavobacteriaceae</taxon>
        <taxon>Flavobacterium</taxon>
    </lineage>
</organism>